<proteinExistence type="predicted"/>
<accession>A0ABS2PB19</accession>
<evidence type="ECO:0000313" key="2">
    <source>
        <dbReference type="Proteomes" id="UP000741863"/>
    </source>
</evidence>
<name>A0ABS2PB19_9BACL</name>
<keyword evidence="2" id="KW-1185">Reference proteome</keyword>
<dbReference type="Proteomes" id="UP000741863">
    <property type="component" value="Unassembled WGS sequence"/>
</dbReference>
<sequence>MMVPLSIVRTMRLANIIKANAKFIQATGYINTITSKKYLSY</sequence>
<evidence type="ECO:0000313" key="1">
    <source>
        <dbReference type="EMBL" id="MBM7632275.1"/>
    </source>
</evidence>
<comment type="caution">
    <text evidence="1">The sequence shown here is derived from an EMBL/GenBank/DDBJ whole genome shotgun (WGS) entry which is preliminary data.</text>
</comment>
<reference evidence="1 2" key="1">
    <citation type="submission" date="2021-01" db="EMBL/GenBank/DDBJ databases">
        <title>Genomic Encyclopedia of Type Strains, Phase IV (KMG-IV): sequencing the most valuable type-strain genomes for metagenomic binning, comparative biology and taxonomic classification.</title>
        <authorList>
            <person name="Goeker M."/>
        </authorList>
    </citation>
    <scope>NUCLEOTIDE SEQUENCE [LARGE SCALE GENOMIC DNA]</scope>
    <source>
        <strain evidence="1 2">DSM 25540</strain>
    </source>
</reference>
<organism evidence="1 2">
    <name type="scientific">Geomicrobium sediminis</name>
    <dbReference type="NCBI Taxonomy" id="1347788"/>
    <lineage>
        <taxon>Bacteria</taxon>
        <taxon>Bacillati</taxon>
        <taxon>Bacillota</taxon>
        <taxon>Bacilli</taxon>
        <taxon>Bacillales</taxon>
        <taxon>Geomicrobium</taxon>
    </lineage>
</organism>
<gene>
    <name evidence="1" type="ORF">JOD17_001368</name>
</gene>
<protein>
    <submittedName>
        <fullName evidence="1">Uncharacterized protein</fullName>
    </submittedName>
</protein>
<dbReference type="EMBL" id="JAFBEC010000003">
    <property type="protein sequence ID" value="MBM7632275.1"/>
    <property type="molecule type" value="Genomic_DNA"/>
</dbReference>